<comment type="caution">
    <text evidence="2">The sequence shown here is derived from an EMBL/GenBank/DDBJ whole genome shotgun (WGS) entry which is preliminary data.</text>
</comment>
<evidence type="ECO:0008006" key="4">
    <source>
        <dbReference type="Google" id="ProtNLM"/>
    </source>
</evidence>
<proteinExistence type="predicted"/>
<organism evidence="2 3">
    <name type="scientific">Cyclotella atomus</name>
    <dbReference type="NCBI Taxonomy" id="382360"/>
    <lineage>
        <taxon>Eukaryota</taxon>
        <taxon>Sar</taxon>
        <taxon>Stramenopiles</taxon>
        <taxon>Ochrophyta</taxon>
        <taxon>Bacillariophyta</taxon>
        <taxon>Coscinodiscophyceae</taxon>
        <taxon>Thalassiosirophycidae</taxon>
        <taxon>Stephanodiscales</taxon>
        <taxon>Stephanodiscaceae</taxon>
        <taxon>Cyclotella</taxon>
    </lineage>
</organism>
<evidence type="ECO:0000256" key="1">
    <source>
        <dbReference type="SAM" id="MobiDB-lite"/>
    </source>
</evidence>
<keyword evidence="3" id="KW-1185">Reference proteome</keyword>
<evidence type="ECO:0000313" key="3">
    <source>
        <dbReference type="Proteomes" id="UP001530400"/>
    </source>
</evidence>
<dbReference type="PANTHER" id="PTHR31485:SF7">
    <property type="entry name" value="PEPTIDYL SERINE ALPHA-GALACTOSYLTRANSFERASE"/>
    <property type="match status" value="1"/>
</dbReference>
<dbReference type="InterPro" id="IPR044845">
    <property type="entry name" value="HPAT/SRGT1-like"/>
</dbReference>
<dbReference type="EMBL" id="JALLPJ020001348">
    <property type="protein sequence ID" value="KAL3768391.1"/>
    <property type="molecule type" value="Genomic_DNA"/>
</dbReference>
<accession>A0ABD3MWU2</accession>
<name>A0ABD3MWU2_9STRA</name>
<gene>
    <name evidence="2" type="ORF">ACHAWO_010623</name>
</gene>
<dbReference type="Proteomes" id="UP001530400">
    <property type="component" value="Unassembled WGS sequence"/>
</dbReference>
<evidence type="ECO:0000313" key="2">
    <source>
        <dbReference type="EMBL" id="KAL3768391.1"/>
    </source>
</evidence>
<feature type="region of interest" description="Disordered" evidence="1">
    <location>
        <begin position="90"/>
        <end position="131"/>
    </location>
</feature>
<protein>
    <recommendedName>
        <fullName evidence="4">Hexosyltransferase</fullName>
    </recommendedName>
</protein>
<feature type="compositionally biased region" description="Polar residues" evidence="1">
    <location>
        <begin position="90"/>
        <end position="111"/>
    </location>
</feature>
<dbReference type="AlphaFoldDB" id="A0ABD3MWU2"/>
<dbReference type="PANTHER" id="PTHR31485">
    <property type="entry name" value="PEPTIDYL SERINE ALPHA-GALACTOSYLTRANSFERASE"/>
    <property type="match status" value="1"/>
</dbReference>
<sequence length="549" mass="62578">LIQIIERDQHCESGVEQRQDSKELIHFRKLHQQQSHHLRQPLQQNIMVRPARPSSGNRTKIKLRLDCLLIAMVTLIVLAQFSLHSSVDKTSGVSPSASEKLSVSRIGQGSKTKSDNPKKISSSQAHAPANEDATTFPTHYTTFSTACSASQNWQSFIFFFFAAKVQQPGYVIRIASGCSEEQQAELMEFQRTHISKLSDKFSVHFTPNFSKVSGDDYKYYNKPFGIQHWLEHGLKYNDKKENEDAIIMILDPDMILLRPLTYDFTDSNVMIHKSQRGEPKVKKVMHGQPWASLYAFGDGPFRSVDANYVFSNLTDSHALKVSQDEKNHNYPGGPPYMATGRDMYAIVNAWCMLVPRVHHVYPGLLGEMYGWSLGAAHVNLPHTLAESFMVSNTEISDGEGWQLIDQLKDDEVCNYSTMKELEDKLPYTIHFCQNYWLGKWFIGKYRLGSDFLSCGTSLLMEPPSDLASLYNFYIKPGGKPYGEKVKVRPHVAKRESFMICQLIKRFNDAATWYKQQACKDGEGNYDKSWIFHHTLDVDNNEGGEKTAKW</sequence>
<reference evidence="2 3" key="1">
    <citation type="submission" date="2024-10" db="EMBL/GenBank/DDBJ databases">
        <title>Updated reference genomes for cyclostephanoid diatoms.</title>
        <authorList>
            <person name="Roberts W.R."/>
            <person name="Alverson A.J."/>
        </authorList>
    </citation>
    <scope>NUCLEOTIDE SEQUENCE [LARGE SCALE GENOMIC DNA]</scope>
    <source>
        <strain evidence="2 3">AJA010-31</strain>
    </source>
</reference>
<feature type="non-terminal residue" evidence="2">
    <location>
        <position position="1"/>
    </location>
</feature>